<dbReference type="Pfam" id="PF02776">
    <property type="entry name" value="TPP_enzyme_N"/>
    <property type="match status" value="1"/>
</dbReference>
<dbReference type="GO" id="GO:0030976">
    <property type="term" value="F:thiamine pyrophosphate binding"/>
    <property type="evidence" value="ECO:0007669"/>
    <property type="project" value="InterPro"/>
</dbReference>
<sequence length="545" mass="56831">MTTALRALLEILADEGVDRVFGNPGTTELPLIEALSGPGTVPEYVLGVQEGSVVAMADGYARATRRPAFASLHIAAGTANGLIGMLNARRSRTPMVVMAGQQDRRHLLQDPMLAGDLVALASGAAKRAEEVHRPEDLPLVLRRAFALARQPPQGPVFVSVPMDVLEDAAPVEVPARSPLAPPGPAGGLDRAAALLAAAERPAVVAGDGVGRDGAVAALVRVAEALGAVTYHQPMNDHLDFPGSHPLYAGPLPPVNARIHERLKGHDALLIAGCRAFSPHHYSPGPPVPEHLTVVQIDTDPAEPGRNFPVDLGLTGALDSSLAALAGRLTRLVPEDTARERTREAGARHAQARDRLELRARSARGGAPLDPLAAAHALAGALPEEAVLVEESITVGVHLRDVLRRDRPGGFVHTVGGGLGWGIGAAVGHRLGAPERPVVAVLGDGCAMFGLQGLWSAAHHRVPVLFVVMANGEYRTLKDTLGARGGGPAVPHPGLGLGELDWRVAARFFGIPAVRVDGTEELARTVAAVRGLDGPLLVEVPLRGHP</sequence>
<dbReference type="RefSeq" id="WP_089223078.1">
    <property type="nucleotide sequence ID" value="NZ_FZOF01000003.1"/>
</dbReference>
<dbReference type="InterPro" id="IPR011766">
    <property type="entry name" value="TPP_enzyme_TPP-bd"/>
</dbReference>
<dbReference type="AlphaFoldDB" id="A0A239C7W1"/>
<reference evidence="7 8" key="1">
    <citation type="submission" date="2017-06" db="EMBL/GenBank/DDBJ databases">
        <authorList>
            <person name="Kim H.J."/>
            <person name="Triplett B.A."/>
        </authorList>
    </citation>
    <scope>NUCLEOTIDE SEQUENCE [LARGE SCALE GENOMIC DNA]</scope>
    <source>
        <strain evidence="7 8">CGMCC 4.1858</strain>
    </source>
</reference>
<dbReference type="OrthoDB" id="2443624at2"/>
<gene>
    <name evidence="7" type="ORF">SAMN05216252_103421</name>
</gene>
<dbReference type="SUPFAM" id="SSF52467">
    <property type="entry name" value="DHS-like NAD/FAD-binding domain"/>
    <property type="match status" value="1"/>
</dbReference>
<accession>A0A239C7W1</accession>
<dbReference type="PANTHER" id="PTHR18968:SF133">
    <property type="entry name" value="BENZOYLFORMATE DECARBOXYLASE"/>
    <property type="match status" value="1"/>
</dbReference>
<evidence type="ECO:0000256" key="3">
    <source>
        <dbReference type="RuleBase" id="RU362132"/>
    </source>
</evidence>
<name>A0A239C7W1_9ACTN</name>
<dbReference type="Pfam" id="PF00205">
    <property type="entry name" value="TPP_enzyme_M"/>
    <property type="match status" value="1"/>
</dbReference>
<dbReference type="PROSITE" id="PS00187">
    <property type="entry name" value="TPP_ENZYMES"/>
    <property type="match status" value="1"/>
</dbReference>
<dbReference type="InterPro" id="IPR000399">
    <property type="entry name" value="TPP-bd_CS"/>
</dbReference>
<dbReference type="Gene3D" id="3.40.50.970">
    <property type="match status" value="2"/>
</dbReference>
<dbReference type="InterPro" id="IPR029035">
    <property type="entry name" value="DHS-like_NAD/FAD-binding_dom"/>
</dbReference>
<dbReference type="Pfam" id="PF02775">
    <property type="entry name" value="TPP_enzyme_C"/>
    <property type="match status" value="1"/>
</dbReference>
<dbReference type="InterPro" id="IPR012001">
    <property type="entry name" value="Thiamin_PyroP_enz_TPP-bd_dom"/>
</dbReference>
<dbReference type="Gene3D" id="3.40.50.1220">
    <property type="entry name" value="TPP-binding domain"/>
    <property type="match status" value="1"/>
</dbReference>
<evidence type="ECO:0000259" key="4">
    <source>
        <dbReference type="Pfam" id="PF00205"/>
    </source>
</evidence>
<dbReference type="GO" id="GO:0050660">
    <property type="term" value="F:flavin adenine dinucleotide binding"/>
    <property type="evidence" value="ECO:0007669"/>
    <property type="project" value="TreeGrafter"/>
</dbReference>
<feature type="domain" description="Thiamine pyrophosphate enzyme central" evidence="4">
    <location>
        <begin position="188"/>
        <end position="324"/>
    </location>
</feature>
<protein>
    <submittedName>
        <fullName evidence="7">Benzoylformate decarboxylase</fullName>
    </submittedName>
</protein>
<dbReference type="Proteomes" id="UP000198280">
    <property type="component" value="Unassembled WGS sequence"/>
</dbReference>
<keyword evidence="2 3" id="KW-0786">Thiamine pyrophosphate</keyword>
<evidence type="ECO:0000313" key="8">
    <source>
        <dbReference type="Proteomes" id="UP000198280"/>
    </source>
</evidence>
<evidence type="ECO:0000313" key="7">
    <source>
        <dbReference type="EMBL" id="SNS16345.1"/>
    </source>
</evidence>
<evidence type="ECO:0000259" key="6">
    <source>
        <dbReference type="Pfam" id="PF02776"/>
    </source>
</evidence>
<dbReference type="InterPro" id="IPR029061">
    <property type="entry name" value="THDP-binding"/>
</dbReference>
<dbReference type="CDD" id="cd07035">
    <property type="entry name" value="TPP_PYR_POX_like"/>
    <property type="match status" value="1"/>
</dbReference>
<keyword evidence="8" id="KW-1185">Reference proteome</keyword>
<evidence type="ECO:0000256" key="1">
    <source>
        <dbReference type="ARBA" id="ARBA00007812"/>
    </source>
</evidence>
<proteinExistence type="inferred from homology"/>
<dbReference type="GO" id="GO:0003984">
    <property type="term" value="F:acetolactate synthase activity"/>
    <property type="evidence" value="ECO:0007669"/>
    <property type="project" value="TreeGrafter"/>
</dbReference>
<evidence type="ECO:0000259" key="5">
    <source>
        <dbReference type="Pfam" id="PF02775"/>
    </source>
</evidence>
<dbReference type="PANTHER" id="PTHR18968">
    <property type="entry name" value="THIAMINE PYROPHOSPHATE ENZYMES"/>
    <property type="match status" value="1"/>
</dbReference>
<dbReference type="SUPFAM" id="SSF52518">
    <property type="entry name" value="Thiamin diphosphate-binding fold (THDP-binding)"/>
    <property type="match status" value="2"/>
</dbReference>
<evidence type="ECO:0000256" key="2">
    <source>
        <dbReference type="ARBA" id="ARBA00023052"/>
    </source>
</evidence>
<dbReference type="EMBL" id="FZOF01000003">
    <property type="protein sequence ID" value="SNS16345.1"/>
    <property type="molecule type" value="Genomic_DNA"/>
</dbReference>
<organism evidence="7 8">
    <name type="scientific">Actinacidiphila glaucinigra</name>
    <dbReference type="NCBI Taxonomy" id="235986"/>
    <lineage>
        <taxon>Bacteria</taxon>
        <taxon>Bacillati</taxon>
        <taxon>Actinomycetota</taxon>
        <taxon>Actinomycetes</taxon>
        <taxon>Kitasatosporales</taxon>
        <taxon>Streptomycetaceae</taxon>
        <taxon>Actinacidiphila</taxon>
    </lineage>
</organism>
<dbReference type="InterPro" id="IPR045229">
    <property type="entry name" value="TPP_enz"/>
</dbReference>
<comment type="similarity">
    <text evidence="1 3">Belongs to the TPP enzyme family.</text>
</comment>
<feature type="domain" description="Thiamine pyrophosphate enzyme N-terminal TPP-binding" evidence="6">
    <location>
        <begin position="4"/>
        <end position="109"/>
    </location>
</feature>
<feature type="domain" description="Thiamine pyrophosphate enzyme TPP-binding" evidence="5">
    <location>
        <begin position="400"/>
        <end position="539"/>
    </location>
</feature>
<dbReference type="GO" id="GO:0000287">
    <property type="term" value="F:magnesium ion binding"/>
    <property type="evidence" value="ECO:0007669"/>
    <property type="project" value="InterPro"/>
</dbReference>
<dbReference type="InterPro" id="IPR012000">
    <property type="entry name" value="Thiamin_PyroP_enz_cen_dom"/>
</dbReference>